<sequence>MENQKGWQVCGKKLVDRYLIKGLSGMALGLFATLLIGTIIKQLGSFFSNLWIGQMLMMLGKLGTVMTGVGIAVGVAHQ</sequence>
<accession>A0A9E2KEE6</accession>
<comment type="subcellular location">
    <subcellularLocation>
        <location evidence="1">Cell membrane</location>
        <topology evidence="1">Multi-pass membrane protein</topology>
    </subcellularLocation>
</comment>
<evidence type="ECO:0000259" key="9">
    <source>
        <dbReference type="Pfam" id="PF13303"/>
    </source>
</evidence>
<evidence type="ECO:0000256" key="6">
    <source>
        <dbReference type="ARBA" id="ARBA00022989"/>
    </source>
</evidence>
<feature type="transmembrane region" description="Helical" evidence="8">
    <location>
        <begin position="52"/>
        <end position="76"/>
    </location>
</feature>
<evidence type="ECO:0000256" key="8">
    <source>
        <dbReference type="SAM" id="Phobius"/>
    </source>
</evidence>
<gene>
    <name evidence="10" type="ORF">H9872_10555</name>
</gene>
<dbReference type="GO" id="GO:0005886">
    <property type="term" value="C:plasma membrane"/>
    <property type="evidence" value="ECO:0007669"/>
    <property type="project" value="UniProtKB-SubCell"/>
</dbReference>
<feature type="domain" description="Phosphotransferase system EIIC" evidence="9">
    <location>
        <begin position="21"/>
        <end position="77"/>
    </location>
</feature>
<evidence type="ECO:0000313" key="10">
    <source>
        <dbReference type="EMBL" id="MBU3805176.1"/>
    </source>
</evidence>
<comment type="caution">
    <text evidence="10">The sequence shown here is derived from an EMBL/GenBank/DDBJ whole genome shotgun (WGS) entry which is preliminary data.</text>
</comment>
<dbReference type="Proteomes" id="UP000824229">
    <property type="component" value="Unassembled WGS sequence"/>
</dbReference>
<organism evidence="10 11">
    <name type="scientific">Candidatus Cellulosilyticum pullistercoris</name>
    <dbReference type="NCBI Taxonomy" id="2838521"/>
    <lineage>
        <taxon>Bacteria</taxon>
        <taxon>Bacillati</taxon>
        <taxon>Bacillota</taxon>
        <taxon>Clostridia</taxon>
        <taxon>Lachnospirales</taxon>
        <taxon>Cellulosilyticaceae</taxon>
        <taxon>Cellulosilyticum</taxon>
    </lineage>
</organism>
<keyword evidence="4 10" id="KW-0762">Sugar transport</keyword>
<evidence type="ECO:0000256" key="5">
    <source>
        <dbReference type="ARBA" id="ARBA00022692"/>
    </source>
</evidence>
<protein>
    <submittedName>
        <fullName evidence="10">PTS sugar transporter subunit IIC</fullName>
    </submittedName>
</protein>
<dbReference type="GO" id="GO:0008982">
    <property type="term" value="F:protein-N(PI)-phosphohistidine-sugar phosphotransferase activity"/>
    <property type="evidence" value="ECO:0007669"/>
    <property type="project" value="InterPro"/>
</dbReference>
<feature type="transmembrane region" description="Helical" evidence="8">
    <location>
        <begin position="18"/>
        <end position="40"/>
    </location>
</feature>
<dbReference type="InterPro" id="IPR003352">
    <property type="entry name" value="PTS_EIIC"/>
</dbReference>
<keyword evidence="6 8" id="KW-1133">Transmembrane helix</keyword>
<dbReference type="GO" id="GO:0009401">
    <property type="term" value="P:phosphoenolpyruvate-dependent sugar phosphotransferase system"/>
    <property type="evidence" value="ECO:0007669"/>
    <property type="project" value="InterPro"/>
</dbReference>
<keyword evidence="3" id="KW-1003">Cell membrane</keyword>
<proteinExistence type="predicted"/>
<name>A0A9E2KEE6_9FIRM</name>
<evidence type="ECO:0000256" key="3">
    <source>
        <dbReference type="ARBA" id="ARBA00022475"/>
    </source>
</evidence>
<evidence type="ECO:0000256" key="2">
    <source>
        <dbReference type="ARBA" id="ARBA00022448"/>
    </source>
</evidence>
<feature type="non-terminal residue" evidence="10">
    <location>
        <position position="78"/>
    </location>
</feature>
<keyword evidence="7 8" id="KW-0472">Membrane</keyword>
<reference evidence="10" key="1">
    <citation type="journal article" date="2021" name="PeerJ">
        <title>Extensive microbial diversity within the chicken gut microbiome revealed by metagenomics and culture.</title>
        <authorList>
            <person name="Gilroy R."/>
            <person name="Ravi A."/>
            <person name="Getino M."/>
            <person name="Pursley I."/>
            <person name="Horton D.L."/>
            <person name="Alikhan N.F."/>
            <person name="Baker D."/>
            <person name="Gharbi K."/>
            <person name="Hall N."/>
            <person name="Watson M."/>
            <person name="Adriaenssens E.M."/>
            <person name="Foster-Nyarko E."/>
            <person name="Jarju S."/>
            <person name="Secka A."/>
            <person name="Antonio M."/>
            <person name="Oren A."/>
            <person name="Chaudhuri R.R."/>
            <person name="La Ragione R."/>
            <person name="Hildebrand F."/>
            <person name="Pallen M.J."/>
        </authorList>
    </citation>
    <scope>NUCLEOTIDE SEQUENCE</scope>
    <source>
        <strain evidence="10">B5-657</strain>
    </source>
</reference>
<dbReference type="EMBL" id="JAHLFQ010000250">
    <property type="protein sequence ID" value="MBU3805176.1"/>
    <property type="molecule type" value="Genomic_DNA"/>
</dbReference>
<evidence type="ECO:0000256" key="1">
    <source>
        <dbReference type="ARBA" id="ARBA00004651"/>
    </source>
</evidence>
<dbReference type="AlphaFoldDB" id="A0A9E2KEE6"/>
<keyword evidence="5 8" id="KW-0812">Transmembrane</keyword>
<evidence type="ECO:0000313" key="11">
    <source>
        <dbReference type="Proteomes" id="UP000824229"/>
    </source>
</evidence>
<evidence type="ECO:0000256" key="7">
    <source>
        <dbReference type="ARBA" id="ARBA00023136"/>
    </source>
</evidence>
<reference evidence="10" key="2">
    <citation type="submission" date="2021-04" db="EMBL/GenBank/DDBJ databases">
        <authorList>
            <person name="Gilroy R."/>
        </authorList>
    </citation>
    <scope>NUCLEOTIDE SEQUENCE</scope>
    <source>
        <strain evidence="10">B5-657</strain>
    </source>
</reference>
<evidence type="ECO:0000256" key="4">
    <source>
        <dbReference type="ARBA" id="ARBA00022597"/>
    </source>
</evidence>
<dbReference type="Pfam" id="PF13303">
    <property type="entry name" value="PTS_EIIC_2"/>
    <property type="match status" value="1"/>
</dbReference>
<keyword evidence="2" id="KW-0813">Transport</keyword>